<dbReference type="GeneID" id="25379861"/>
<feature type="region of interest" description="Disordered" evidence="1">
    <location>
        <begin position="113"/>
        <end position="145"/>
    </location>
</feature>
<feature type="compositionally biased region" description="Low complexity" evidence="1">
    <location>
        <begin position="136"/>
        <end position="145"/>
    </location>
</feature>
<dbReference type="VEuPathDB" id="ToxoDB:EMH_0051840"/>
<feature type="compositionally biased region" description="Basic and acidic residues" evidence="1">
    <location>
        <begin position="64"/>
        <end position="86"/>
    </location>
</feature>
<feature type="region of interest" description="Disordered" evidence="1">
    <location>
        <begin position="282"/>
        <end position="307"/>
    </location>
</feature>
<reference evidence="2" key="2">
    <citation type="submission" date="2013-10" db="EMBL/GenBank/DDBJ databases">
        <authorList>
            <person name="Aslett M."/>
        </authorList>
    </citation>
    <scope>NUCLEOTIDE SEQUENCE [LARGE SCALE GENOMIC DNA]</scope>
    <source>
        <strain evidence="2">Houghton</strain>
    </source>
</reference>
<evidence type="ECO:0000313" key="3">
    <source>
        <dbReference type="Proteomes" id="UP000030744"/>
    </source>
</evidence>
<sequence>MFSVLLKLREITFYCQHIQQKGKFCLLLRRRALSARERKCRCFAVKMGLQENACSKRKPAAQLTKDHVQGESTEKEQQETETPLDLKEADADTLKNRRRLKIVRTHAPPVAVCSEPLATKEGATESKAQLTPEPTPQAAESPAAAAAAPAAAAAAEPAATTAATTAAATAAADGAAAAPDAGQTAPAAPVAEGAGASTGTETASAADAAGGAAADAAAAAAPNGNAAAGNGSSSSSNGSGGGGLFGSVLKGTSAFVSPFGSLGAAGSSFLLPSAGASEGSSLFKGTGAAPAAEAEDADVPPPEEPTVVTTTVDSKEEVIFTDVRSFSIAGFVVSLFV</sequence>
<evidence type="ECO:0000256" key="1">
    <source>
        <dbReference type="SAM" id="MobiDB-lite"/>
    </source>
</evidence>
<protein>
    <submittedName>
        <fullName evidence="2">Uncharacterized protein</fullName>
    </submittedName>
</protein>
<keyword evidence="3" id="KW-1185">Reference proteome</keyword>
<feature type="region of interest" description="Disordered" evidence="1">
    <location>
        <begin position="62"/>
        <end position="86"/>
    </location>
</feature>
<proteinExistence type="predicted"/>
<name>U6K048_9EIME</name>
<dbReference type="AlphaFoldDB" id="U6K048"/>
<reference evidence="2" key="1">
    <citation type="submission" date="2013-10" db="EMBL/GenBank/DDBJ databases">
        <title>Genomic analysis of the causative agents of coccidiosis in chickens.</title>
        <authorList>
            <person name="Reid A.J."/>
            <person name="Blake D."/>
            <person name="Billington K."/>
            <person name="Browne H."/>
            <person name="Dunn M."/>
            <person name="Hung S."/>
            <person name="Kawahara F."/>
            <person name="Miranda-Saavedra D."/>
            <person name="Mourier T."/>
            <person name="Nagra H."/>
            <person name="Otto T.D."/>
            <person name="Rawlings N."/>
            <person name="Sanchez A."/>
            <person name="Sanders M."/>
            <person name="Subramaniam C."/>
            <person name="Tay Y."/>
            <person name="Dear P."/>
            <person name="Doerig C."/>
            <person name="Gruber A."/>
            <person name="Parkinson J."/>
            <person name="Shirley M."/>
            <person name="Wan K.L."/>
            <person name="Berriman M."/>
            <person name="Tomley F."/>
            <person name="Pain A."/>
        </authorList>
    </citation>
    <scope>NUCLEOTIDE SEQUENCE [LARGE SCALE GENOMIC DNA]</scope>
    <source>
        <strain evidence="2">Houghton</strain>
    </source>
</reference>
<dbReference type="RefSeq" id="XP_013352261.1">
    <property type="nucleotide sequence ID" value="XM_013496807.1"/>
</dbReference>
<dbReference type="EMBL" id="HG682061">
    <property type="protein sequence ID" value="CDJ29692.1"/>
    <property type="molecule type" value="Genomic_DNA"/>
</dbReference>
<gene>
    <name evidence="2" type="ORF">EMH_0051840</name>
</gene>
<dbReference type="Proteomes" id="UP000030744">
    <property type="component" value="Unassembled WGS sequence"/>
</dbReference>
<feature type="region of interest" description="Disordered" evidence="1">
    <location>
        <begin position="179"/>
        <end position="202"/>
    </location>
</feature>
<organism evidence="2 3">
    <name type="scientific">Eimeria mitis</name>
    <dbReference type="NCBI Taxonomy" id="44415"/>
    <lineage>
        <taxon>Eukaryota</taxon>
        <taxon>Sar</taxon>
        <taxon>Alveolata</taxon>
        <taxon>Apicomplexa</taxon>
        <taxon>Conoidasida</taxon>
        <taxon>Coccidia</taxon>
        <taxon>Eucoccidiorida</taxon>
        <taxon>Eimeriorina</taxon>
        <taxon>Eimeriidae</taxon>
        <taxon>Eimeria</taxon>
    </lineage>
</organism>
<accession>U6K048</accession>
<evidence type="ECO:0000313" key="2">
    <source>
        <dbReference type="EMBL" id="CDJ29692.1"/>
    </source>
</evidence>